<comment type="caution">
    <text evidence="2">The sequence shown here is derived from an EMBL/GenBank/DDBJ whole genome shotgun (WGS) entry which is preliminary data.</text>
</comment>
<dbReference type="AlphaFoldDB" id="A0A179A1S6"/>
<dbReference type="RefSeq" id="XP_018698492.1">
    <property type="nucleotide sequence ID" value="XM_018832613.1"/>
</dbReference>
<dbReference type="InterPro" id="IPR055222">
    <property type="entry name" value="PRISE-like_Rossmann-fold"/>
</dbReference>
<feature type="domain" description="PRISE-like Rossmann-fold" evidence="1">
    <location>
        <begin position="28"/>
        <end position="306"/>
    </location>
</feature>
<dbReference type="Proteomes" id="UP000078343">
    <property type="component" value="Unassembled WGS sequence"/>
</dbReference>
<dbReference type="Gene3D" id="3.40.50.720">
    <property type="entry name" value="NAD(P)-binding Rossmann-like Domain"/>
    <property type="match status" value="1"/>
</dbReference>
<evidence type="ECO:0000313" key="2">
    <source>
        <dbReference type="EMBL" id="OAP65125.1"/>
    </source>
</evidence>
<organism evidence="2 3">
    <name type="scientific">Fonsecaea erecta</name>
    <dbReference type="NCBI Taxonomy" id="1367422"/>
    <lineage>
        <taxon>Eukaryota</taxon>
        <taxon>Fungi</taxon>
        <taxon>Dikarya</taxon>
        <taxon>Ascomycota</taxon>
        <taxon>Pezizomycotina</taxon>
        <taxon>Eurotiomycetes</taxon>
        <taxon>Chaetothyriomycetidae</taxon>
        <taxon>Chaetothyriales</taxon>
        <taxon>Herpotrichiellaceae</taxon>
        <taxon>Fonsecaea</taxon>
    </lineage>
</organism>
<accession>A0A179A1S6</accession>
<dbReference type="STRING" id="1367422.A0A179A1S6"/>
<proteinExistence type="predicted"/>
<dbReference type="GeneID" id="30005267"/>
<sequence length="426" mass="47245">MSRTVVSKGIFHGLPTFPEYDGKKLRIIVTGANGISGSAMTKVLSEAPERWERVYALSRRPPSSQTAPGVEHISADFLESTPEQIAQILKDKNVAADYVYFASYIQPPPLEGRSLWSDIEESTKQNMALLSNFLGALPLANIFPKRILLQTGAKYYGLQIGPTAIPMEEEDARHGIEGNFYFPQEDLLEEFCKDNNCSWVVTRPCFILGAVESAAMNILWPLSIYAAIQAHLGLPLEFPADVAAWDAVKQQSMSTLIAYHAEWALLTPEAGNKALNQCDDSAFAWGKFWPTLADWYQTSAGRPATNTDAYATITMPYPDSPRGFGGPGIVKASFSFLEWSKKPEVLKAWEELKAKHGLKYSPFGDKSMDTFGLIDGEILGGWARVLSMDRNRKLGWHGFVSTKEAIKQVFTDMADLKMTPPFPRST</sequence>
<dbReference type="SUPFAM" id="SSF51735">
    <property type="entry name" value="NAD(P)-binding Rossmann-fold domains"/>
    <property type="match status" value="1"/>
</dbReference>
<protein>
    <recommendedName>
        <fullName evidence="1">PRISE-like Rossmann-fold domain-containing protein</fullName>
    </recommendedName>
</protein>
<name>A0A179A1S6_9EURO</name>
<dbReference type="Pfam" id="PF22917">
    <property type="entry name" value="PRISE"/>
    <property type="match status" value="1"/>
</dbReference>
<dbReference type="InterPro" id="IPR036291">
    <property type="entry name" value="NAD(P)-bd_dom_sf"/>
</dbReference>
<dbReference type="PANTHER" id="PTHR32487:SF29">
    <property type="entry name" value="NAD-DEPENDENT EPIMERASE_DEHYDRATASE DOMAIN-CONTAINING PROTEIN"/>
    <property type="match status" value="1"/>
</dbReference>
<dbReference type="CDD" id="cd08948">
    <property type="entry name" value="5beta-POR_like_SDR_a"/>
    <property type="match status" value="1"/>
</dbReference>
<keyword evidence="3" id="KW-1185">Reference proteome</keyword>
<reference evidence="2 3" key="1">
    <citation type="submission" date="2016-04" db="EMBL/GenBank/DDBJ databases">
        <title>Draft genome of Fonsecaea erecta CBS 125763.</title>
        <authorList>
            <person name="Weiss V.A."/>
            <person name="Vicente V.A."/>
            <person name="Raittz R.T."/>
            <person name="Moreno L.F."/>
            <person name="De Souza E.M."/>
            <person name="Pedrosa F.O."/>
            <person name="Steffens M.B."/>
            <person name="Faoro H."/>
            <person name="Tadra-Sfeir M.Z."/>
            <person name="Najafzadeh M.J."/>
            <person name="Felipe M.S."/>
            <person name="Teixeira M."/>
            <person name="Sun J."/>
            <person name="Xi L."/>
            <person name="Gomes R."/>
            <person name="De Azevedo C.M."/>
            <person name="Salgado C.G."/>
            <person name="Da Silva M.B."/>
            <person name="Nascimento M.F."/>
            <person name="Queiroz-Telles F."/>
            <person name="Attili D.S."/>
            <person name="Gorbushina A."/>
        </authorList>
    </citation>
    <scope>NUCLEOTIDE SEQUENCE [LARGE SCALE GENOMIC DNA]</scope>
    <source>
        <strain evidence="2 3">CBS 125763</strain>
    </source>
</reference>
<evidence type="ECO:0000259" key="1">
    <source>
        <dbReference type="Pfam" id="PF22917"/>
    </source>
</evidence>
<dbReference type="PANTHER" id="PTHR32487">
    <property type="entry name" value="3-OXO-DELTA(4,5)-STEROID 5-BETA-REDUCTASE"/>
    <property type="match status" value="1"/>
</dbReference>
<evidence type="ECO:0000313" key="3">
    <source>
        <dbReference type="Proteomes" id="UP000078343"/>
    </source>
</evidence>
<dbReference type="EMBL" id="LVYI01000001">
    <property type="protein sequence ID" value="OAP65125.1"/>
    <property type="molecule type" value="Genomic_DNA"/>
</dbReference>
<dbReference type="OrthoDB" id="1731983at2759"/>
<gene>
    <name evidence="2" type="ORF">AYL99_01097</name>
</gene>